<dbReference type="AlphaFoldDB" id="A0A1I3MUM9"/>
<reference evidence="2" key="1">
    <citation type="submission" date="2016-10" db="EMBL/GenBank/DDBJ databases">
        <authorList>
            <person name="Varghese N."/>
            <person name="Submissions S."/>
        </authorList>
    </citation>
    <scope>NUCLEOTIDE SEQUENCE [LARGE SCALE GENOMIC DNA]</scope>
    <source>
        <strain evidence="2">DSM 22251</strain>
    </source>
</reference>
<keyword evidence="2" id="KW-1185">Reference proteome</keyword>
<evidence type="ECO:0000313" key="2">
    <source>
        <dbReference type="Proteomes" id="UP000242560"/>
    </source>
</evidence>
<gene>
    <name evidence="1" type="ORF">SAMN05421638_1802</name>
</gene>
<evidence type="ECO:0000313" key="1">
    <source>
        <dbReference type="EMBL" id="SFJ00659.1"/>
    </source>
</evidence>
<sequence>MIYRGKSRSFRKAEKFPAFKKMKKMAKKQLKNKDWKNEKIGALKAEFLKLKNKLYEILRS</sequence>
<dbReference type="Proteomes" id="UP000242560">
    <property type="component" value="Unassembled WGS sequence"/>
</dbReference>
<protein>
    <submittedName>
        <fullName evidence="1">Uncharacterized protein</fullName>
    </submittedName>
</protein>
<dbReference type="EMBL" id="FORQ01000003">
    <property type="protein sequence ID" value="SFJ00659.1"/>
    <property type="molecule type" value="Genomic_DNA"/>
</dbReference>
<organism evidence="1 2">
    <name type="scientific">Kaistella treverensis</name>
    <dbReference type="NCBI Taxonomy" id="631455"/>
    <lineage>
        <taxon>Bacteria</taxon>
        <taxon>Pseudomonadati</taxon>
        <taxon>Bacteroidota</taxon>
        <taxon>Flavobacteriia</taxon>
        <taxon>Flavobacteriales</taxon>
        <taxon>Weeksellaceae</taxon>
        <taxon>Chryseobacterium group</taxon>
        <taxon>Kaistella</taxon>
    </lineage>
</organism>
<name>A0A1I3MUM9_9FLAO</name>
<proteinExistence type="predicted"/>
<accession>A0A1I3MUM9</accession>